<evidence type="ECO:0000313" key="2">
    <source>
        <dbReference type="EMBL" id="GAA4027104.1"/>
    </source>
</evidence>
<protein>
    <recommendedName>
        <fullName evidence="4">MORN repeat protein</fullName>
    </recommendedName>
</protein>
<dbReference type="Gene3D" id="3.90.930.1">
    <property type="match status" value="1"/>
</dbReference>
<feature type="compositionally biased region" description="Basic and acidic residues" evidence="1">
    <location>
        <begin position="197"/>
        <end position="226"/>
    </location>
</feature>
<proteinExistence type="predicted"/>
<evidence type="ECO:0000256" key="1">
    <source>
        <dbReference type="SAM" id="MobiDB-lite"/>
    </source>
</evidence>
<gene>
    <name evidence="2" type="ORF">GCM10022386_08140</name>
</gene>
<evidence type="ECO:0008006" key="4">
    <source>
        <dbReference type="Google" id="ProtNLM"/>
    </source>
</evidence>
<evidence type="ECO:0000313" key="3">
    <source>
        <dbReference type="Proteomes" id="UP001500968"/>
    </source>
</evidence>
<sequence length="249" mass="29004">MLSFQEPRLKKKISDKEFRYEFFVTDKAPDVKEGRTYFWFKAGSIHQSEYGISGELLDDVFEKFYLSNQLAEQGEFRKGLRVGVWKTWHSNGTMKSYEYWDNGLKRGMSFLYDEQGHLILKGRYKSDKKHGRWIDYKSNDTLVYKLGNVVIAKPDKVKEAKEGDQVKKGFFKRLFGKKDSTVVDDKANKKNGQTELKSQKNLKEKVSSDKLKTSKKQSSDKAEIAKPRKSNFFTRLFSKKKKADANKGQ</sequence>
<organism evidence="2 3">
    <name type="scientific">Flavobacterium cheonhonense</name>
    <dbReference type="NCBI Taxonomy" id="706185"/>
    <lineage>
        <taxon>Bacteria</taxon>
        <taxon>Pseudomonadati</taxon>
        <taxon>Bacteroidota</taxon>
        <taxon>Flavobacteriia</taxon>
        <taxon>Flavobacteriales</taxon>
        <taxon>Flavobacteriaceae</taxon>
        <taxon>Flavobacterium</taxon>
    </lineage>
</organism>
<reference evidence="3" key="1">
    <citation type="journal article" date="2019" name="Int. J. Syst. Evol. Microbiol.">
        <title>The Global Catalogue of Microorganisms (GCM) 10K type strain sequencing project: providing services to taxonomists for standard genome sequencing and annotation.</title>
        <authorList>
            <consortium name="The Broad Institute Genomics Platform"/>
            <consortium name="The Broad Institute Genome Sequencing Center for Infectious Disease"/>
            <person name="Wu L."/>
            <person name="Ma J."/>
        </authorList>
    </citation>
    <scope>NUCLEOTIDE SEQUENCE [LARGE SCALE GENOMIC DNA]</scope>
    <source>
        <strain evidence="3">JCM 17064</strain>
    </source>
</reference>
<feature type="region of interest" description="Disordered" evidence="1">
    <location>
        <begin position="185"/>
        <end position="227"/>
    </location>
</feature>
<comment type="caution">
    <text evidence="2">The sequence shown here is derived from an EMBL/GenBank/DDBJ whole genome shotgun (WGS) entry which is preliminary data.</text>
</comment>
<keyword evidence="3" id="KW-1185">Reference proteome</keyword>
<dbReference type="SUPFAM" id="SSF82185">
    <property type="entry name" value="Histone H3 K4-specific methyltransferase SET7/9 N-terminal domain"/>
    <property type="match status" value="1"/>
</dbReference>
<name>A0ABP7TJ87_9FLAO</name>
<dbReference type="Proteomes" id="UP001500968">
    <property type="component" value="Unassembled WGS sequence"/>
</dbReference>
<accession>A0ABP7TJ87</accession>
<dbReference type="EMBL" id="BAABCR010000012">
    <property type="protein sequence ID" value="GAA4027104.1"/>
    <property type="molecule type" value="Genomic_DNA"/>
</dbReference>